<evidence type="ECO:0000313" key="3">
    <source>
        <dbReference type="Proteomes" id="UP000001357"/>
    </source>
</evidence>
<name>A9VAD2_MONBE</name>
<evidence type="ECO:0000313" key="2">
    <source>
        <dbReference type="EMBL" id="EDQ85465.1"/>
    </source>
</evidence>
<dbReference type="RefSeq" id="XP_001749656.1">
    <property type="nucleotide sequence ID" value="XM_001749604.1"/>
</dbReference>
<dbReference type="KEGG" id="mbr:MONBRDRAFT_11821"/>
<dbReference type="AlphaFoldDB" id="A9VAD2"/>
<organism evidence="2 3">
    <name type="scientific">Monosiga brevicollis</name>
    <name type="common">Choanoflagellate</name>
    <dbReference type="NCBI Taxonomy" id="81824"/>
    <lineage>
        <taxon>Eukaryota</taxon>
        <taxon>Choanoflagellata</taxon>
        <taxon>Craspedida</taxon>
        <taxon>Salpingoecidae</taxon>
        <taxon>Monosiga</taxon>
    </lineage>
</organism>
<accession>A9VAD2</accession>
<dbReference type="InParanoid" id="A9VAD2"/>
<dbReference type="EMBL" id="CH991573">
    <property type="protein sequence ID" value="EDQ85465.1"/>
    <property type="molecule type" value="Genomic_DNA"/>
</dbReference>
<feature type="region of interest" description="Disordered" evidence="1">
    <location>
        <begin position="274"/>
        <end position="335"/>
    </location>
</feature>
<feature type="compositionally biased region" description="Polar residues" evidence="1">
    <location>
        <begin position="274"/>
        <end position="294"/>
    </location>
</feature>
<dbReference type="Proteomes" id="UP000001357">
    <property type="component" value="Unassembled WGS sequence"/>
</dbReference>
<reference evidence="2 3" key="1">
    <citation type="journal article" date="2008" name="Nature">
        <title>The genome of the choanoflagellate Monosiga brevicollis and the origin of metazoans.</title>
        <authorList>
            <consortium name="JGI Sequencing"/>
            <person name="King N."/>
            <person name="Westbrook M.J."/>
            <person name="Young S.L."/>
            <person name="Kuo A."/>
            <person name="Abedin M."/>
            <person name="Chapman J."/>
            <person name="Fairclough S."/>
            <person name="Hellsten U."/>
            <person name="Isogai Y."/>
            <person name="Letunic I."/>
            <person name="Marr M."/>
            <person name="Pincus D."/>
            <person name="Putnam N."/>
            <person name="Rokas A."/>
            <person name="Wright K.J."/>
            <person name="Zuzow R."/>
            <person name="Dirks W."/>
            <person name="Good M."/>
            <person name="Goodstein D."/>
            <person name="Lemons D."/>
            <person name="Li W."/>
            <person name="Lyons J.B."/>
            <person name="Morris A."/>
            <person name="Nichols S."/>
            <person name="Richter D.J."/>
            <person name="Salamov A."/>
            <person name="Bork P."/>
            <person name="Lim W.A."/>
            <person name="Manning G."/>
            <person name="Miller W.T."/>
            <person name="McGinnis W."/>
            <person name="Shapiro H."/>
            <person name="Tjian R."/>
            <person name="Grigoriev I.V."/>
            <person name="Rokhsar D."/>
        </authorList>
    </citation>
    <scope>NUCLEOTIDE SEQUENCE [LARGE SCALE GENOMIC DNA]</scope>
    <source>
        <strain evidence="3">MX1 / ATCC 50154</strain>
    </source>
</reference>
<proteinExistence type="predicted"/>
<keyword evidence="3" id="KW-1185">Reference proteome</keyword>
<feature type="region of interest" description="Disordered" evidence="1">
    <location>
        <begin position="1"/>
        <end position="63"/>
    </location>
</feature>
<feature type="region of interest" description="Disordered" evidence="1">
    <location>
        <begin position="224"/>
        <end position="246"/>
    </location>
</feature>
<feature type="compositionally biased region" description="Polar residues" evidence="1">
    <location>
        <begin position="301"/>
        <end position="320"/>
    </location>
</feature>
<protein>
    <submittedName>
        <fullName evidence="2">Uncharacterized protein</fullName>
    </submittedName>
</protein>
<dbReference type="GeneID" id="5894900"/>
<sequence length="335" mass="36033">MQDDTEPPSRDSGLALNTNTQSEAMEAVTPEPLETNVSPLEALNYRQKSDKPPPQEQLEPLEPAEAQSDRWACCSLAPLMHAHKNPNALASYVGRWKLPVGEAWSTSPEAVCAACCCPSLALMRARNLYDFWFNPRRDLFGCFASQLEYELSNRPPILVTDEELEEALRVPKGEERLRTDLIRRFHNKVGPTPAASSAQAVTTAPQMAHEEVIQLWKLAPSAHQPAASRLPPLARSTSSATRADRAPITVQPAGVVVAPSLAGAAPLAPIQRDANTATPTSAPQPVTSAWSASDSAEVDTEATTTTFSPAQRSGNESPTLDQADAKPEVIPTSSS</sequence>
<evidence type="ECO:0000256" key="1">
    <source>
        <dbReference type="SAM" id="MobiDB-lite"/>
    </source>
</evidence>
<gene>
    <name evidence="2" type="ORF">MONBRDRAFT_11821</name>
</gene>